<dbReference type="Gene3D" id="3.40.50.12780">
    <property type="entry name" value="N-terminal domain of ligase-like"/>
    <property type="match status" value="1"/>
</dbReference>
<accession>A4X3P7</accession>
<dbReference type="SUPFAM" id="SSF47336">
    <property type="entry name" value="ACP-like"/>
    <property type="match status" value="1"/>
</dbReference>
<evidence type="ECO:0000256" key="2">
    <source>
        <dbReference type="ARBA" id="ARBA00022553"/>
    </source>
</evidence>
<protein>
    <submittedName>
        <fullName evidence="5">Amino acid adenylation domain</fullName>
    </submittedName>
</protein>
<feature type="compositionally biased region" description="Polar residues" evidence="3">
    <location>
        <begin position="610"/>
        <end position="626"/>
    </location>
</feature>
<dbReference type="EMBL" id="CP000667">
    <property type="protein sequence ID" value="ABP53497.1"/>
    <property type="molecule type" value="Genomic_DNA"/>
</dbReference>
<dbReference type="RefSeq" id="WP_011904931.1">
    <property type="nucleotide sequence ID" value="NC_009380.1"/>
</dbReference>
<dbReference type="InterPro" id="IPR042099">
    <property type="entry name" value="ANL_N_sf"/>
</dbReference>
<dbReference type="Pfam" id="PF00501">
    <property type="entry name" value="AMP-binding"/>
    <property type="match status" value="1"/>
</dbReference>
<dbReference type="HOGENOM" id="CLU_000022_2_12_11"/>
<dbReference type="AlphaFoldDB" id="A4X3P7"/>
<dbReference type="InterPro" id="IPR020845">
    <property type="entry name" value="AMP-binding_CS"/>
</dbReference>
<evidence type="ECO:0000256" key="3">
    <source>
        <dbReference type="SAM" id="MobiDB-lite"/>
    </source>
</evidence>
<dbReference type="InterPro" id="IPR036736">
    <property type="entry name" value="ACP-like_sf"/>
</dbReference>
<dbReference type="PATRIC" id="fig|369723.5.peg.1045"/>
<organism evidence="5 6">
    <name type="scientific">Salinispora tropica (strain ATCC BAA-916 / DSM 44818 / JCM 13857 / NBRC 105044 / CNB-440)</name>
    <dbReference type="NCBI Taxonomy" id="369723"/>
    <lineage>
        <taxon>Bacteria</taxon>
        <taxon>Bacillati</taxon>
        <taxon>Actinomycetota</taxon>
        <taxon>Actinomycetes</taxon>
        <taxon>Micromonosporales</taxon>
        <taxon>Micromonosporaceae</taxon>
        <taxon>Salinispora</taxon>
    </lineage>
</organism>
<dbReference type="InterPro" id="IPR010071">
    <property type="entry name" value="AA_adenyl_dom"/>
</dbReference>
<dbReference type="eggNOG" id="COG1020">
    <property type="taxonomic scope" value="Bacteria"/>
</dbReference>
<reference evidence="6" key="1">
    <citation type="journal article" date="2007" name="Proc. Natl. Acad. Sci. U.S.A.">
        <title>Genome sequencing reveals complex secondary metabolome in the marine actinomycete Salinispora tropica.</title>
        <authorList>
            <person name="Udwary D.W."/>
            <person name="Zeigler L."/>
            <person name="Asolkar R.N."/>
            <person name="Singan V."/>
            <person name="Lapidus A."/>
            <person name="Fenical W."/>
            <person name="Jensen P.R."/>
            <person name="Moore B.S."/>
        </authorList>
    </citation>
    <scope>NUCLEOTIDE SEQUENCE [LARGE SCALE GENOMIC DNA]</scope>
    <source>
        <strain evidence="6">ATCC BAA-916 / DSM 44818 / CNB-440</strain>
    </source>
</reference>
<dbReference type="KEGG" id="stp:Strop_1023"/>
<dbReference type="PANTHER" id="PTHR45527">
    <property type="entry name" value="NONRIBOSOMAL PEPTIDE SYNTHETASE"/>
    <property type="match status" value="1"/>
</dbReference>
<keyword evidence="2" id="KW-0597">Phosphoprotein</keyword>
<dbReference type="PROSITE" id="PS00012">
    <property type="entry name" value="PHOSPHOPANTETHEINE"/>
    <property type="match status" value="1"/>
</dbReference>
<feature type="compositionally biased region" description="Basic residues" evidence="3">
    <location>
        <begin position="596"/>
        <end position="609"/>
    </location>
</feature>
<proteinExistence type="predicted"/>
<dbReference type="Pfam" id="PF00550">
    <property type="entry name" value="PP-binding"/>
    <property type="match status" value="1"/>
</dbReference>
<dbReference type="Gene3D" id="3.30.300.30">
    <property type="match status" value="1"/>
</dbReference>
<dbReference type="PANTHER" id="PTHR45527:SF1">
    <property type="entry name" value="FATTY ACID SYNTHASE"/>
    <property type="match status" value="1"/>
</dbReference>
<dbReference type="Proteomes" id="UP000000235">
    <property type="component" value="Chromosome"/>
</dbReference>
<dbReference type="GO" id="GO:0005737">
    <property type="term" value="C:cytoplasm"/>
    <property type="evidence" value="ECO:0007669"/>
    <property type="project" value="TreeGrafter"/>
</dbReference>
<dbReference type="GO" id="GO:0044550">
    <property type="term" value="P:secondary metabolite biosynthetic process"/>
    <property type="evidence" value="ECO:0007669"/>
    <property type="project" value="TreeGrafter"/>
</dbReference>
<dbReference type="InterPro" id="IPR006162">
    <property type="entry name" value="Ppantetheine_attach_site"/>
</dbReference>
<evidence type="ECO:0000256" key="1">
    <source>
        <dbReference type="ARBA" id="ARBA00022450"/>
    </source>
</evidence>
<dbReference type="InterPro" id="IPR045851">
    <property type="entry name" value="AMP-bd_C_sf"/>
</dbReference>
<dbReference type="InterPro" id="IPR020806">
    <property type="entry name" value="PKS_PP-bd"/>
</dbReference>
<feature type="compositionally biased region" description="Basic and acidic residues" evidence="3">
    <location>
        <begin position="581"/>
        <end position="595"/>
    </location>
</feature>
<dbReference type="SUPFAM" id="SSF56801">
    <property type="entry name" value="Acetyl-CoA synthetase-like"/>
    <property type="match status" value="1"/>
</dbReference>
<keyword evidence="6" id="KW-1185">Reference proteome</keyword>
<dbReference type="Gene3D" id="1.10.1200.10">
    <property type="entry name" value="ACP-like"/>
    <property type="match status" value="1"/>
</dbReference>
<keyword evidence="1" id="KW-0596">Phosphopantetheine</keyword>
<evidence type="ECO:0000313" key="6">
    <source>
        <dbReference type="Proteomes" id="UP000000235"/>
    </source>
</evidence>
<dbReference type="GO" id="GO:0031177">
    <property type="term" value="F:phosphopantetheine binding"/>
    <property type="evidence" value="ECO:0007669"/>
    <property type="project" value="InterPro"/>
</dbReference>
<dbReference type="InterPro" id="IPR025110">
    <property type="entry name" value="AMP-bd_C"/>
</dbReference>
<feature type="region of interest" description="Disordered" evidence="3">
    <location>
        <begin position="581"/>
        <end position="632"/>
    </location>
</feature>
<gene>
    <name evidence="5" type="ordered locus">Strop_1023</name>
</gene>
<feature type="domain" description="Carrier" evidence="4">
    <location>
        <begin position="507"/>
        <end position="584"/>
    </location>
</feature>
<dbReference type="FunFam" id="3.40.50.980:FF:000001">
    <property type="entry name" value="Non-ribosomal peptide synthetase"/>
    <property type="match status" value="1"/>
</dbReference>
<name>A4X3P7_SALTO</name>
<dbReference type="InterPro" id="IPR000873">
    <property type="entry name" value="AMP-dep_synth/lig_dom"/>
</dbReference>
<sequence>MTAASTLHGGFVAHAAANPDTLAVASDAGVMTYGRLDETSAALAERLSALGAGPGVPIGVCIERTPDLLVAILGVLRAGACYLPLDPQYSARHLGFMVADSGTRLVVTTRSSRDACPDGCTALVLEESEAIADPPPVAAVPDDSAYVIYTSGSTGTPKGVPIRHSSCAAMLAEADRIFEGCDMSGIAAVTSVCFDLSVLEIFSALSRGRTLVLVNSASHLPESSHVERVTHVSTVPSAMTSLLDAQAVPAGLRNVVLGGEPVRRSLVDRIYRETNVDFVFNGYGPTEGTVFCTFKPVSRDEAGEPSIGTPSLTARVYVLDEKLRPSAVGESGELYLGGAGLTWGYLNRPGLTAERFVPDPQVAGERMYRTGDIARLNEAGEIEFVGRSDLQVKVRGYRIELEEVEARLTECPEVRTAAAVVREQTPGTRALTAYAVPASGAPDGDGPWLDADLQATIKQQLGALLPGYMVPETIVFLPALPLSPVGKLDRTALPAPPVVDVLPSGDSATTDTEQALAEIWGALLDRTPQSIGIRDTFYDLGGNSLLLVRLAKRMGQRFHRKVGVADLFRFRDIGSLAKWLDDESGKSPEDIEQARRRASTRRSVVRGHSRSPSTRTDPTVKNTPASNGGPHP</sequence>
<dbReference type="InterPro" id="IPR009081">
    <property type="entry name" value="PP-bd_ACP"/>
</dbReference>
<dbReference type="Pfam" id="PF13193">
    <property type="entry name" value="AMP-binding_C"/>
    <property type="match status" value="1"/>
</dbReference>
<dbReference type="STRING" id="369723.Strop_1023"/>
<dbReference type="PROSITE" id="PS50075">
    <property type="entry name" value="CARRIER"/>
    <property type="match status" value="1"/>
</dbReference>
<evidence type="ECO:0000259" key="4">
    <source>
        <dbReference type="PROSITE" id="PS50075"/>
    </source>
</evidence>
<dbReference type="NCBIfam" id="TIGR01733">
    <property type="entry name" value="AA-adenyl-dom"/>
    <property type="match status" value="1"/>
</dbReference>
<evidence type="ECO:0000313" key="5">
    <source>
        <dbReference type="EMBL" id="ABP53497.1"/>
    </source>
</evidence>
<dbReference type="PROSITE" id="PS00455">
    <property type="entry name" value="AMP_BINDING"/>
    <property type="match status" value="1"/>
</dbReference>
<dbReference type="SMART" id="SM00823">
    <property type="entry name" value="PKS_PP"/>
    <property type="match status" value="1"/>
</dbReference>
<dbReference type="GO" id="GO:0043041">
    <property type="term" value="P:amino acid activation for nonribosomal peptide biosynthetic process"/>
    <property type="evidence" value="ECO:0007669"/>
    <property type="project" value="TreeGrafter"/>
</dbReference>